<dbReference type="Proteomes" id="UP001156701">
    <property type="component" value="Unassembled WGS sequence"/>
</dbReference>
<evidence type="ECO:0000256" key="5">
    <source>
        <dbReference type="ARBA" id="ARBA00022519"/>
    </source>
</evidence>
<evidence type="ECO:0000256" key="1">
    <source>
        <dbReference type="ARBA" id="ARBA00004383"/>
    </source>
</evidence>
<dbReference type="GO" id="GO:0055085">
    <property type="term" value="P:transmembrane transport"/>
    <property type="evidence" value="ECO:0007669"/>
    <property type="project" value="InterPro"/>
</dbReference>
<evidence type="ECO:0000313" key="13">
    <source>
        <dbReference type="EMBL" id="MDG4694623.1"/>
    </source>
</evidence>
<gene>
    <name evidence="13" type="ORF">P7V44_00040</name>
    <name evidence="14" type="ORF">Q5E86_03710</name>
</gene>
<evidence type="ECO:0000256" key="10">
    <source>
        <dbReference type="SAM" id="MobiDB-lite"/>
    </source>
</evidence>
<evidence type="ECO:0000313" key="16">
    <source>
        <dbReference type="Proteomes" id="UP001176478"/>
    </source>
</evidence>
<dbReference type="GO" id="GO:0031992">
    <property type="term" value="F:energy transducer activity"/>
    <property type="evidence" value="ECO:0007669"/>
    <property type="project" value="TreeGrafter"/>
</dbReference>
<evidence type="ECO:0000256" key="11">
    <source>
        <dbReference type="SAM" id="Phobius"/>
    </source>
</evidence>
<reference evidence="13" key="1">
    <citation type="submission" date="2023-03" db="EMBL/GenBank/DDBJ databases">
        <title>a new species belonging to Providencia genus.</title>
        <authorList>
            <person name="Yang W."/>
            <person name="Hu F."/>
            <person name="Shen S."/>
            <person name="Ding L."/>
            <person name="Yin D."/>
        </authorList>
    </citation>
    <scope>NUCLEOTIDE SEQUENCE</scope>
    <source>
        <strain evidence="13">CRE-3FA-0001</strain>
    </source>
</reference>
<keyword evidence="7" id="KW-0653">Protein transport</keyword>
<keyword evidence="4" id="KW-1003">Cell membrane</keyword>
<dbReference type="RefSeq" id="WP_129466348.1">
    <property type="nucleotide sequence ID" value="NZ_JARRYG010000001.1"/>
</dbReference>
<accession>A0AA42JT77</accession>
<dbReference type="EMBL" id="JARRYG010000001">
    <property type="protein sequence ID" value="MDG4694623.1"/>
    <property type="molecule type" value="Genomic_DNA"/>
</dbReference>
<organism evidence="13 15">
    <name type="scientific">Providencia huashanensis</name>
    <dbReference type="NCBI Taxonomy" id="3037798"/>
    <lineage>
        <taxon>Bacteria</taxon>
        <taxon>Pseudomonadati</taxon>
        <taxon>Pseudomonadota</taxon>
        <taxon>Gammaproteobacteria</taxon>
        <taxon>Enterobacterales</taxon>
        <taxon>Morganellaceae</taxon>
        <taxon>Providencia</taxon>
    </lineage>
</organism>
<feature type="region of interest" description="Disordered" evidence="10">
    <location>
        <begin position="115"/>
        <end position="169"/>
    </location>
</feature>
<evidence type="ECO:0000256" key="7">
    <source>
        <dbReference type="ARBA" id="ARBA00022927"/>
    </source>
</evidence>
<keyword evidence="9 11" id="KW-0472">Membrane</keyword>
<dbReference type="InterPro" id="IPR037682">
    <property type="entry name" value="TonB_C"/>
</dbReference>
<evidence type="ECO:0000256" key="4">
    <source>
        <dbReference type="ARBA" id="ARBA00022475"/>
    </source>
</evidence>
<dbReference type="InterPro" id="IPR006260">
    <property type="entry name" value="TonB/TolA_C"/>
</dbReference>
<dbReference type="NCBIfam" id="TIGR01352">
    <property type="entry name" value="tonB_Cterm"/>
    <property type="match status" value="1"/>
</dbReference>
<comment type="similarity">
    <text evidence="2">Belongs to the TonB family.</text>
</comment>
<evidence type="ECO:0000256" key="2">
    <source>
        <dbReference type="ARBA" id="ARBA00006555"/>
    </source>
</evidence>
<dbReference type="PANTHER" id="PTHR33446">
    <property type="entry name" value="PROTEIN TONB-RELATED"/>
    <property type="match status" value="1"/>
</dbReference>
<dbReference type="InterPro" id="IPR051045">
    <property type="entry name" value="TonB-dependent_transducer"/>
</dbReference>
<dbReference type="Proteomes" id="UP001176478">
    <property type="component" value="Unassembled WGS sequence"/>
</dbReference>
<dbReference type="GO" id="GO:0098797">
    <property type="term" value="C:plasma membrane protein complex"/>
    <property type="evidence" value="ECO:0007669"/>
    <property type="project" value="TreeGrafter"/>
</dbReference>
<comment type="subcellular location">
    <subcellularLocation>
        <location evidence="1">Cell inner membrane</location>
        <topology evidence="1">Single-pass membrane protein</topology>
        <orientation evidence="1">Periplasmic side</orientation>
    </subcellularLocation>
</comment>
<keyword evidence="8 11" id="KW-1133">Transmembrane helix</keyword>
<reference evidence="14" key="3">
    <citation type="journal article" date="2024" name="Int. J. Antimicrob. Agents">
        <title>Identification of a novel Providencia species showing multi-drug-resistant in three patients with hospital-acquired infection.</title>
        <authorList>
            <person name="Yang W."/>
            <person name="Chen J."/>
            <person name="Yang F."/>
            <person name="Ji P."/>
            <person name="Shen S."/>
            <person name="Yin D."/>
            <person name="Hu F."/>
        </authorList>
    </citation>
    <scope>NUCLEOTIDE SEQUENCE</scope>
    <source>
        <strain evidence="14">CRE-138-0111</strain>
    </source>
</reference>
<evidence type="ECO:0000256" key="9">
    <source>
        <dbReference type="ARBA" id="ARBA00023136"/>
    </source>
</evidence>
<feature type="compositionally biased region" description="Low complexity" evidence="10">
    <location>
        <begin position="154"/>
        <end position="164"/>
    </location>
</feature>
<evidence type="ECO:0000313" key="15">
    <source>
        <dbReference type="Proteomes" id="UP001156701"/>
    </source>
</evidence>
<dbReference type="Pfam" id="PF03544">
    <property type="entry name" value="TonB_C"/>
    <property type="match status" value="1"/>
</dbReference>
<dbReference type="SUPFAM" id="SSF74653">
    <property type="entry name" value="TolA/TonB C-terminal domain"/>
    <property type="match status" value="1"/>
</dbReference>
<dbReference type="PROSITE" id="PS52015">
    <property type="entry name" value="TONB_CTD"/>
    <property type="match status" value="1"/>
</dbReference>
<keyword evidence="5" id="KW-0997">Cell inner membrane</keyword>
<sequence>MVAMTLGYEQATKTSSSVVLAVLLHIMVIGFFIRTIEDTWDDYLPSPSVVMELSFESEAKQLTETNIGKTQELSIASEAKLTPDDEFLEPVVPVNEDAELLVAKIKKKKTQPEVKKAHKEISNKRISEIESDNSKASSAPVTSEAVAKQQTQRVAAQVDSSSQADDSKRQWEAMVLGQLNKFKRYPDDAKRRNRIGRPIIKFEVDAQGYVLDSVLIKNSGTQSLDREAQRVLLRAEPLPPPPIDMLVNGKVTVKLPIDFNIIND</sequence>
<feature type="transmembrane region" description="Helical" evidence="11">
    <location>
        <begin position="14"/>
        <end position="33"/>
    </location>
</feature>
<evidence type="ECO:0000313" key="14">
    <source>
        <dbReference type="EMBL" id="MDO7855495.1"/>
    </source>
</evidence>
<keyword evidence="3" id="KW-0813">Transport</keyword>
<keyword evidence="6 11" id="KW-0812">Transmembrane</keyword>
<evidence type="ECO:0000259" key="12">
    <source>
        <dbReference type="PROSITE" id="PS52015"/>
    </source>
</evidence>
<keyword evidence="16" id="KW-1185">Reference proteome</keyword>
<dbReference type="Gene3D" id="3.30.1150.10">
    <property type="match status" value="1"/>
</dbReference>
<dbReference type="GO" id="GO:0015031">
    <property type="term" value="P:protein transport"/>
    <property type="evidence" value="ECO:0007669"/>
    <property type="project" value="UniProtKB-KW"/>
</dbReference>
<evidence type="ECO:0000256" key="3">
    <source>
        <dbReference type="ARBA" id="ARBA00022448"/>
    </source>
</evidence>
<name>A0AA42JT77_9GAMM</name>
<feature type="compositionally biased region" description="Basic and acidic residues" evidence="10">
    <location>
        <begin position="115"/>
        <end position="128"/>
    </location>
</feature>
<evidence type="ECO:0000256" key="8">
    <source>
        <dbReference type="ARBA" id="ARBA00022989"/>
    </source>
</evidence>
<dbReference type="PANTHER" id="PTHR33446:SF2">
    <property type="entry name" value="PROTEIN TONB"/>
    <property type="match status" value="1"/>
</dbReference>
<comment type="caution">
    <text evidence="13">The sequence shown here is derived from an EMBL/GenBank/DDBJ whole genome shotgun (WGS) entry which is preliminary data.</text>
</comment>
<evidence type="ECO:0000256" key="6">
    <source>
        <dbReference type="ARBA" id="ARBA00022692"/>
    </source>
</evidence>
<feature type="domain" description="TonB C-terminal" evidence="12">
    <location>
        <begin position="170"/>
        <end position="264"/>
    </location>
</feature>
<protein>
    <submittedName>
        <fullName evidence="13">Energy transducer TonB</fullName>
    </submittedName>
</protein>
<dbReference type="AlphaFoldDB" id="A0AA42JT77"/>
<dbReference type="EMBL" id="JAUQTG010000001">
    <property type="protein sequence ID" value="MDO7855495.1"/>
    <property type="molecule type" value="Genomic_DNA"/>
</dbReference>
<reference evidence="14" key="2">
    <citation type="submission" date="2023-07" db="EMBL/GenBank/DDBJ databases">
        <authorList>
            <person name="Yang W."/>
            <person name="Chen J."/>
            <person name="Ji P."/>
            <person name="Hu F."/>
        </authorList>
    </citation>
    <scope>NUCLEOTIDE SEQUENCE</scope>
    <source>
        <strain evidence="14">CRE-138-0111</strain>
    </source>
</reference>
<proteinExistence type="inferred from homology"/>